<dbReference type="Proteomes" id="UP000887540">
    <property type="component" value="Unplaced"/>
</dbReference>
<reference evidence="3" key="1">
    <citation type="submission" date="2022-11" db="UniProtKB">
        <authorList>
            <consortium name="WormBaseParasite"/>
        </authorList>
    </citation>
    <scope>IDENTIFICATION</scope>
</reference>
<accession>A0A914DHE6</accession>
<dbReference type="InterPro" id="IPR016187">
    <property type="entry name" value="CTDL_fold"/>
</dbReference>
<dbReference type="CDD" id="cd00037">
    <property type="entry name" value="CLECT"/>
    <property type="match status" value="1"/>
</dbReference>
<sequence length="155" mass="17426">MIILVFTLIEFDHAAILPKNFTSSSSCPDGSFQGINPQDCFWYNNVSAQWSDAYEQCQSNDGNLASIHDTFTNALIKQHLSNFTNQKTWTGGQVNANCSLSGPCTFFWGWEDNSVFDYNNFAGDEVILFNNNDGLWYISSDNTPEHPFLCQVSPL</sequence>
<dbReference type="SMART" id="SM00034">
    <property type="entry name" value="CLECT"/>
    <property type="match status" value="1"/>
</dbReference>
<dbReference type="WBParaSite" id="ACRNAN_scaffold2479.g8822.t1">
    <property type="protein sequence ID" value="ACRNAN_scaffold2479.g8822.t1"/>
    <property type="gene ID" value="ACRNAN_scaffold2479.g8822"/>
</dbReference>
<dbReference type="InterPro" id="IPR001304">
    <property type="entry name" value="C-type_lectin-like"/>
</dbReference>
<dbReference type="InterPro" id="IPR016186">
    <property type="entry name" value="C-type_lectin-like/link_sf"/>
</dbReference>
<dbReference type="SUPFAM" id="SSF56436">
    <property type="entry name" value="C-type lectin-like"/>
    <property type="match status" value="1"/>
</dbReference>
<dbReference type="PROSITE" id="PS50041">
    <property type="entry name" value="C_TYPE_LECTIN_2"/>
    <property type="match status" value="1"/>
</dbReference>
<evidence type="ECO:0000259" key="1">
    <source>
        <dbReference type="PROSITE" id="PS50041"/>
    </source>
</evidence>
<dbReference type="Pfam" id="PF00059">
    <property type="entry name" value="Lectin_C"/>
    <property type="match status" value="1"/>
</dbReference>
<protein>
    <submittedName>
        <fullName evidence="3">C-type lectin domain-containing protein</fullName>
    </submittedName>
</protein>
<evidence type="ECO:0000313" key="3">
    <source>
        <dbReference type="WBParaSite" id="ACRNAN_scaffold2479.g8822.t1"/>
    </source>
</evidence>
<feature type="domain" description="C-type lectin" evidence="1">
    <location>
        <begin position="36"/>
        <end position="136"/>
    </location>
</feature>
<name>A0A914DHE6_9BILA</name>
<dbReference type="Gene3D" id="3.10.100.10">
    <property type="entry name" value="Mannose-Binding Protein A, subunit A"/>
    <property type="match status" value="1"/>
</dbReference>
<evidence type="ECO:0000313" key="2">
    <source>
        <dbReference type="Proteomes" id="UP000887540"/>
    </source>
</evidence>
<proteinExistence type="predicted"/>
<dbReference type="AlphaFoldDB" id="A0A914DHE6"/>
<organism evidence="2 3">
    <name type="scientific">Acrobeloides nanus</name>
    <dbReference type="NCBI Taxonomy" id="290746"/>
    <lineage>
        <taxon>Eukaryota</taxon>
        <taxon>Metazoa</taxon>
        <taxon>Ecdysozoa</taxon>
        <taxon>Nematoda</taxon>
        <taxon>Chromadorea</taxon>
        <taxon>Rhabditida</taxon>
        <taxon>Tylenchina</taxon>
        <taxon>Cephalobomorpha</taxon>
        <taxon>Cephaloboidea</taxon>
        <taxon>Cephalobidae</taxon>
        <taxon>Acrobeloides</taxon>
    </lineage>
</organism>
<keyword evidence="2" id="KW-1185">Reference proteome</keyword>